<evidence type="ECO:0000313" key="1">
    <source>
        <dbReference type="EMBL" id="KAG5596201.1"/>
    </source>
</evidence>
<organism evidence="1 2">
    <name type="scientific">Solanum commersonii</name>
    <name type="common">Commerson's wild potato</name>
    <name type="synonym">Commerson's nightshade</name>
    <dbReference type="NCBI Taxonomy" id="4109"/>
    <lineage>
        <taxon>Eukaryota</taxon>
        <taxon>Viridiplantae</taxon>
        <taxon>Streptophyta</taxon>
        <taxon>Embryophyta</taxon>
        <taxon>Tracheophyta</taxon>
        <taxon>Spermatophyta</taxon>
        <taxon>Magnoliopsida</taxon>
        <taxon>eudicotyledons</taxon>
        <taxon>Gunneridae</taxon>
        <taxon>Pentapetalae</taxon>
        <taxon>asterids</taxon>
        <taxon>lamiids</taxon>
        <taxon>Solanales</taxon>
        <taxon>Solanaceae</taxon>
        <taxon>Solanoideae</taxon>
        <taxon>Solaneae</taxon>
        <taxon>Solanum</taxon>
    </lineage>
</organism>
<reference evidence="1 2" key="1">
    <citation type="submission" date="2020-09" db="EMBL/GenBank/DDBJ databases">
        <title>De no assembly of potato wild relative species, Solanum commersonii.</title>
        <authorList>
            <person name="Cho K."/>
        </authorList>
    </citation>
    <scope>NUCLEOTIDE SEQUENCE [LARGE SCALE GENOMIC DNA]</scope>
    <source>
        <strain evidence="1">LZ3.2</strain>
        <tissue evidence="1">Leaf</tissue>
    </source>
</reference>
<keyword evidence="2" id="KW-1185">Reference proteome</keyword>
<evidence type="ECO:0000313" key="2">
    <source>
        <dbReference type="Proteomes" id="UP000824120"/>
    </source>
</evidence>
<accession>A0A9J5Y746</accession>
<sequence length="99" mass="11127">MNGVVAMRFDFRISTCFDAMLKLTLKKLGNSVVGHNFRQANILFSVGSKLAMIDRTLIVLTPLDAVIDQFKMDQLSSKLLLWSTCNKLTCFGNLFVITH</sequence>
<name>A0A9J5Y746_SOLCO</name>
<dbReference type="Proteomes" id="UP000824120">
    <property type="component" value="Chromosome 7"/>
</dbReference>
<gene>
    <name evidence="1" type="ORF">H5410_037433</name>
</gene>
<comment type="caution">
    <text evidence="1">The sequence shown here is derived from an EMBL/GenBank/DDBJ whole genome shotgun (WGS) entry which is preliminary data.</text>
</comment>
<dbReference type="EMBL" id="JACXVP010000007">
    <property type="protein sequence ID" value="KAG5596201.1"/>
    <property type="molecule type" value="Genomic_DNA"/>
</dbReference>
<dbReference type="AlphaFoldDB" id="A0A9J5Y746"/>
<dbReference type="OrthoDB" id="1728954at2759"/>
<proteinExistence type="predicted"/>
<protein>
    <submittedName>
        <fullName evidence="1">Uncharacterized protein</fullName>
    </submittedName>
</protein>